<name>A0A6L5GP03_9FIRM</name>
<keyword evidence="3" id="KW-1185">Reference proteome</keyword>
<accession>A0A6L5GP03</accession>
<dbReference type="InterPro" id="IPR038765">
    <property type="entry name" value="Papain-like_cys_pep_sf"/>
</dbReference>
<gene>
    <name evidence="2" type="ORF">FRC53_00955</name>
</gene>
<sequence>MGRIGRGAVLLALILILVSGCALGRGGGRKTVDKAEMPEAPGTQVYTGTDAAIDASNAAKGYVMVRYTGSADKVQVQVTGPKGTRTPYPFEKGSYHAVPLSEGDGSYTIVVYAHVSGTSYAVALSQRIDVKLTDEFGPFLYPNQYVAYTNNSACTAYAKKLSDRSDDDLDYITRVFNYVTGHITYDNDLAAHIPVNYLPDPDKTMSSGKGICLDYAALMTAMLRAQGIPTKLEVGYNETVYHAWISVYLKEKGWVDGIIQFDGKNWTLVDPTLAAESSKKKAGAYMKDRSHYTAMYQY</sequence>
<dbReference type="AlphaFoldDB" id="A0A6L5GP03"/>
<proteinExistence type="predicted"/>
<dbReference type="Proteomes" id="UP000473648">
    <property type="component" value="Unassembled WGS sequence"/>
</dbReference>
<reference evidence="2" key="1">
    <citation type="journal article" date="2020" name="Appl. Environ. Microbiol.">
        <title>Medium-Chain Fatty Acid Synthesis by 'Candidatus Weimeria bifida' gen. nov., sp. nov., and 'Candidatus Pseudoramibacter fermentans' sp. nov.</title>
        <authorList>
            <person name="Scarborough M.J."/>
            <person name="Myers K.S."/>
            <person name="Donohue T.J."/>
            <person name="Noguera D.R."/>
        </authorList>
    </citation>
    <scope>NUCLEOTIDE SEQUENCE</scope>
    <source>
        <strain evidence="2">EUB1.1</strain>
    </source>
</reference>
<dbReference type="PANTHER" id="PTHR33490:SF6">
    <property type="entry name" value="SLL1049 PROTEIN"/>
    <property type="match status" value="1"/>
</dbReference>
<evidence type="ECO:0000313" key="2">
    <source>
        <dbReference type="EMBL" id="MQM72011.1"/>
    </source>
</evidence>
<dbReference type="InterPro" id="IPR002931">
    <property type="entry name" value="Transglutaminase-like"/>
</dbReference>
<dbReference type="SUPFAM" id="SSF54001">
    <property type="entry name" value="Cysteine proteinases"/>
    <property type="match status" value="1"/>
</dbReference>
<dbReference type="SMART" id="SM00460">
    <property type="entry name" value="TGc"/>
    <property type="match status" value="1"/>
</dbReference>
<evidence type="ECO:0000259" key="1">
    <source>
        <dbReference type="SMART" id="SM00460"/>
    </source>
</evidence>
<dbReference type="EMBL" id="VOGB01000003">
    <property type="protein sequence ID" value="MQM72011.1"/>
    <property type="molecule type" value="Genomic_DNA"/>
</dbReference>
<evidence type="ECO:0000313" key="3">
    <source>
        <dbReference type="Proteomes" id="UP000473648"/>
    </source>
</evidence>
<dbReference type="Pfam" id="PF01841">
    <property type="entry name" value="Transglut_core"/>
    <property type="match status" value="1"/>
</dbReference>
<organism evidence="2 3">
    <name type="scientific">Candidatus Pseudoramibacter fermentans</name>
    <dbReference type="NCBI Taxonomy" id="2594427"/>
    <lineage>
        <taxon>Bacteria</taxon>
        <taxon>Bacillati</taxon>
        <taxon>Bacillota</taxon>
        <taxon>Clostridia</taxon>
        <taxon>Eubacteriales</taxon>
        <taxon>Eubacteriaceae</taxon>
        <taxon>Pseudoramibacter</taxon>
    </lineage>
</organism>
<protein>
    <submittedName>
        <fullName evidence="2">Transglutaminase domain-containing protein</fullName>
    </submittedName>
</protein>
<dbReference type="Gene3D" id="3.10.620.30">
    <property type="match status" value="1"/>
</dbReference>
<dbReference type="PANTHER" id="PTHR33490">
    <property type="entry name" value="BLR5614 PROTEIN-RELATED"/>
    <property type="match status" value="1"/>
</dbReference>
<dbReference type="PROSITE" id="PS51257">
    <property type="entry name" value="PROKAR_LIPOPROTEIN"/>
    <property type="match status" value="1"/>
</dbReference>
<comment type="caution">
    <text evidence="2">The sequence shown here is derived from an EMBL/GenBank/DDBJ whole genome shotgun (WGS) entry which is preliminary data.</text>
</comment>
<feature type="domain" description="Transglutaminase-like" evidence="1">
    <location>
        <begin position="204"/>
        <end position="273"/>
    </location>
</feature>